<proteinExistence type="predicted"/>
<dbReference type="PANTHER" id="PTHR46797">
    <property type="entry name" value="HTH-TYPE TRANSCRIPTIONAL REGULATOR"/>
    <property type="match status" value="1"/>
</dbReference>
<dbReference type="InterPro" id="IPR010982">
    <property type="entry name" value="Lambda_DNA-bd_dom_sf"/>
</dbReference>
<dbReference type="Gene3D" id="2.60.120.10">
    <property type="entry name" value="Jelly Rolls"/>
    <property type="match status" value="1"/>
</dbReference>
<name>A0ABV2Q1X4_9BURK</name>
<feature type="domain" description="HTH cro/C1-type" evidence="2">
    <location>
        <begin position="45"/>
        <end position="99"/>
    </location>
</feature>
<dbReference type="InterPro" id="IPR001387">
    <property type="entry name" value="Cro/C1-type_HTH"/>
</dbReference>
<sequence>MFNYNETPSRCLMGPPERTTLLNSTTTTSQEESTFDALGDLGPRLRELRNEKKMTLAELSLRSQVSIGMLSHIERGQTSPSLKTLERLRLALEVPLARFFEREDSALRDDGTVVRANARSRLPFKKLGLTKERLSPPGHSDLDLLMLVIEPGGGSGNEPWTRRGEKAGLVLEGTFELYVGDARHVLQEGDSFQFDGSQPHTFRNPTESPARVLWIIKSDEAG</sequence>
<dbReference type="InterPro" id="IPR050807">
    <property type="entry name" value="TransReg_Diox_bact_type"/>
</dbReference>
<dbReference type="InterPro" id="IPR014710">
    <property type="entry name" value="RmlC-like_jellyroll"/>
</dbReference>
<dbReference type="CDD" id="cd00093">
    <property type="entry name" value="HTH_XRE"/>
    <property type="match status" value="1"/>
</dbReference>
<dbReference type="SMART" id="SM00530">
    <property type="entry name" value="HTH_XRE"/>
    <property type="match status" value="1"/>
</dbReference>
<gene>
    <name evidence="3" type="ORF">ABIE13_000126</name>
</gene>
<dbReference type="CDD" id="cd02209">
    <property type="entry name" value="cupin_XRE_C"/>
    <property type="match status" value="1"/>
</dbReference>
<evidence type="ECO:0000259" key="2">
    <source>
        <dbReference type="PROSITE" id="PS50943"/>
    </source>
</evidence>
<dbReference type="PROSITE" id="PS50943">
    <property type="entry name" value="HTH_CROC1"/>
    <property type="match status" value="1"/>
</dbReference>
<keyword evidence="1" id="KW-0238">DNA-binding</keyword>
<dbReference type="Proteomes" id="UP001549320">
    <property type="component" value="Unassembled WGS sequence"/>
</dbReference>
<dbReference type="Gene3D" id="1.10.260.40">
    <property type="entry name" value="lambda repressor-like DNA-binding domains"/>
    <property type="match status" value="1"/>
</dbReference>
<comment type="caution">
    <text evidence="3">The sequence shown here is derived from an EMBL/GenBank/DDBJ whole genome shotgun (WGS) entry which is preliminary data.</text>
</comment>
<evidence type="ECO:0000313" key="3">
    <source>
        <dbReference type="EMBL" id="MET4575029.1"/>
    </source>
</evidence>
<dbReference type="Pfam" id="PF07883">
    <property type="entry name" value="Cupin_2"/>
    <property type="match status" value="1"/>
</dbReference>
<reference evidence="3 4" key="1">
    <citation type="submission" date="2024-06" db="EMBL/GenBank/DDBJ databases">
        <title>Sorghum-associated microbial communities from plants grown in Nebraska, USA.</title>
        <authorList>
            <person name="Schachtman D."/>
        </authorList>
    </citation>
    <scope>NUCLEOTIDE SEQUENCE [LARGE SCALE GENOMIC DNA]</scope>
    <source>
        <strain evidence="3 4">2709</strain>
    </source>
</reference>
<dbReference type="SUPFAM" id="SSF47413">
    <property type="entry name" value="lambda repressor-like DNA-binding domains"/>
    <property type="match status" value="1"/>
</dbReference>
<dbReference type="InterPro" id="IPR011051">
    <property type="entry name" value="RmlC_Cupin_sf"/>
</dbReference>
<protein>
    <submittedName>
        <fullName evidence="3">Transcriptional regulator with XRE-family HTH domain</fullName>
    </submittedName>
</protein>
<organism evidence="3 4">
    <name type="scientific">Ottowia thiooxydans</name>
    <dbReference type="NCBI Taxonomy" id="219182"/>
    <lineage>
        <taxon>Bacteria</taxon>
        <taxon>Pseudomonadati</taxon>
        <taxon>Pseudomonadota</taxon>
        <taxon>Betaproteobacteria</taxon>
        <taxon>Burkholderiales</taxon>
        <taxon>Comamonadaceae</taxon>
        <taxon>Ottowia</taxon>
    </lineage>
</organism>
<dbReference type="Pfam" id="PF01381">
    <property type="entry name" value="HTH_3"/>
    <property type="match status" value="1"/>
</dbReference>
<dbReference type="SUPFAM" id="SSF51182">
    <property type="entry name" value="RmlC-like cupins"/>
    <property type="match status" value="1"/>
</dbReference>
<evidence type="ECO:0000313" key="4">
    <source>
        <dbReference type="Proteomes" id="UP001549320"/>
    </source>
</evidence>
<dbReference type="EMBL" id="JBEPSH010000001">
    <property type="protein sequence ID" value="MET4575029.1"/>
    <property type="molecule type" value="Genomic_DNA"/>
</dbReference>
<keyword evidence="4" id="KW-1185">Reference proteome</keyword>
<dbReference type="RefSeq" id="WP_354440250.1">
    <property type="nucleotide sequence ID" value="NZ_JBEPSH010000001.1"/>
</dbReference>
<dbReference type="PANTHER" id="PTHR46797:SF2">
    <property type="entry name" value="TRANSCRIPTIONAL REGULATOR"/>
    <property type="match status" value="1"/>
</dbReference>
<evidence type="ECO:0000256" key="1">
    <source>
        <dbReference type="ARBA" id="ARBA00023125"/>
    </source>
</evidence>
<accession>A0ABV2Q1X4</accession>
<dbReference type="InterPro" id="IPR013096">
    <property type="entry name" value="Cupin_2"/>
</dbReference>